<feature type="domain" description="DUF4200" evidence="4">
    <location>
        <begin position="36"/>
        <end position="153"/>
    </location>
</feature>
<evidence type="ECO:0000256" key="1">
    <source>
        <dbReference type="ARBA" id="ARBA00023054"/>
    </source>
</evidence>
<evidence type="ECO:0000256" key="2">
    <source>
        <dbReference type="SAM" id="Coils"/>
    </source>
</evidence>
<sequence>MTGTELDDYFRTTFEQKMLIKMPDREEDHLLPATRLLDKRRKILEVDNALAAQRDDFKMKLEALRQRKEELERREKQLKDTLQMYDKYLKEDEMKRERATLKIKHEAERIAIKDKEIIELEKERDELIEVIRDQKQKIADNLKYKEYLQKVVKHSPEEFSEIGDIISRYETLSSTHNDLLKKDIANQEALETARANLKKFNDEKNNEILNCTNQVSSLQANLEQARNLLLQRESEWNTIQTTAAEKTLLLGQIKMSTHNLFSHIRKYKGDKHSDKEVDTIAQLDKIKEFIQDMTIIVAEVTRADQLEQQKLQPQQQGEKEGMFPPINKI</sequence>
<dbReference type="EMBL" id="JAKMXF010000088">
    <property type="protein sequence ID" value="KAI6658529.1"/>
    <property type="molecule type" value="Genomic_DNA"/>
</dbReference>
<feature type="region of interest" description="Disordered" evidence="3">
    <location>
        <begin position="308"/>
        <end position="329"/>
    </location>
</feature>
<feature type="coiled-coil region" evidence="2">
    <location>
        <begin position="54"/>
        <end position="137"/>
    </location>
</feature>
<gene>
    <name evidence="5" type="ORF">LOD99_15329</name>
</gene>
<reference evidence="5 6" key="1">
    <citation type="journal article" date="2023" name="BMC Biol.">
        <title>The compact genome of the sponge Oopsacas minuta (Hexactinellida) is lacking key metazoan core genes.</title>
        <authorList>
            <person name="Santini S."/>
            <person name="Schenkelaars Q."/>
            <person name="Jourda C."/>
            <person name="Duchesne M."/>
            <person name="Belahbib H."/>
            <person name="Rocher C."/>
            <person name="Selva M."/>
            <person name="Riesgo A."/>
            <person name="Vervoort M."/>
            <person name="Leys S.P."/>
            <person name="Kodjabachian L."/>
            <person name="Le Bivic A."/>
            <person name="Borchiellini C."/>
            <person name="Claverie J.M."/>
            <person name="Renard E."/>
        </authorList>
    </citation>
    <scope>NUCLEOTIDE SEQUENCE [LARGE SCALE GENOMIC DNA]</scope>
    <source>
        <strain evidence="5">SPO-2</strain>
    </source>
</reference>
<evidence type="ECO:0000313" key="6">
    <source>
        <dbReference type="Proteomes" id="UP001165289"/>
    </source>
</evidence>
<dbReference type="Pfam" id="PF13863">
    <property type="entry name" value="DUF4200"/>
    <property type="match status" value="1"/>
</dbReference>
<dbReference type="AlphaFoldDB" id="A0AAV7KBL0"/>
<dbReference type="PANTHER" id="PTHR21683">
    <property type="entry name" value="COILED-COIL DOMAIN-CONTAINING PROTEIN 42 LIKE-2-LIKE-RELATED"/>
    <property type="match status" value="1"/>
</dbReference>
<evidence type="ECO:0000313" key="5">
    <source>
        <dbReference type="EMBL" id="KAI6658529.1"/>
    </source>
</evidence>
<accession>A0AAV7KBL0</accession>
<keyword evidence="1 2" id="KW-0175">Coiled coil</keyword>
<feature type="coiled-coil region" evidence="2">
    <location>
        <begin position="190"/>
        <end position="235"/>
    </location>
</feature>
<comment type="caution">
    <text evidence="5">The sequence shown here is derived from an EMBL/GenBank/DDBJ whole genome shotgun (WGS) entry which is preliminary data.</text>
</comment>
<dbReference type="GO" id="GO:0005856">
    <property type="term" value="C:cytoskeleton"/>
    <property type="evidence" value="ECO:0007669"/>
    <property type="project" value="UniProtKB-ARBA"/>
</dbReference>
<dbReference type="InterPro" id="IPR025252">
    <property type="entry name" value="DUF4200"/>
</dbReference>
<organism evidence="5 6">
    <name type="scientific">Oopsacas minuta</name>
    <dbReference type="NCBI Taxonomy" id="111878"/>
    <lineage>
        <taxon>Eukaryota</taxon>
        <taxon>Metazoa</taxon>
        <taxon>Porifera</taxon>
        <taxon>Hexactinellida</taxon>
        <taxon>Hexasterophora</taxon>
        <taxon>Lyssacinosida</taxon>
        <taxon>Leucopsacidae</taxon>
        <taxon>Oopsacas</taxon>
    </lineage>
</organism>
<name>A0AAV7KBL0_9METZ</name>
<dbReference type="PANTHER" id="PTHR21683:SF2">
    <property type="entry name" value="COILED-COIL DOMAIN-CONTAINING PROTEIN 42 LIKE-2-LIKE"/>
    <property type="match status" value="1"/>
</dbReference>
<evidence type="ECO:0000256" key="3">
    <source>
        <dbReference type="SAM" id="MobiDB-lite"/>
    </source>
</evidence>
<keyword evidence="6" id="KW-1185">Reference proteome</keyword>
<dbReference type="Proteomes" id="UP001165289">
    <property type="component" value="Unassembled WGS sequence"/>
</dbReference>
<protein>
    <submittedName>
        <fullName evidence="5">Coiled-coil domain-containing protein 42-like</fullName>
    </submittedName>
</protein>
<evidence type="ECO:0000259" key="4">
    <source>
        <dbReference type="Pfam" id="PF13863"/>
    </source>
</evidence>
<proteinExistence type="predicted"/>
<dbReference type="InterPro" id="IPR051147">
    <property type="entry name" value="CFAP_domain-containing"/>
</dbReference>